<evidence type="ECO:0000259" key="5">
    <source>
        <dbReference type="PROSITE" id="PS01124"/>
    </source>
</evidence>
<dbReference type="Pfam" id="PF12833">
    <property type="entry name" value="HTH_18"/>
    <property type="match status" value="1"/>
</dbReference>
<feature type="domain" description="HTH araC/xylS-type" evidence="5">
    <location>
        <begin position="237"/>
        <end position="335"/>
    </location>
</feature>
<organism evidence="6 7">
    <name type="scientific">Streptomyces asoensis</name>
    <dbReference type="NCBI Taxonomy" id="249586"/>
    <lineage>
        <taxon>Bacteria</taxon>
        <taxon>Bacillati</taxon>
        <taxon>Actinomycetota</taxon>
        <taxon>Actinomycetes</taxon>
        <taxon>Kitasatosporales</taxon>
        <taxon>Streptomycetaceae</taxon>
        <taxon>Streptomyces</taxon>
    </lineage>
</organism>
<accession>A0ABQ3RY41</accession>
<dbReference type="EMBL" id="BNEB01000002">
    <property type="protein sequence ID" value="GHI60662.1"/>
    <property type="molecule type" value="Genomic_DNA"/>
</dbReference>
<feature type="region of interest" description="Disordered" evidence="4">
    <location>
        <begin position="328"/>
        <end position="366"/>
    </location>
</feature>
<dbReference type="Proteomes" id="UP000649259">
    <property type="component" value="Unassembled WGS sequence"/>
</dbReference>
<evidence type="ECO:0000256" key="3">
    <source>
        <dbReference type="ARBA" id="ARBA00023163"/>
    </source>
</evidence>
<sequence length="366" mass="40211">MGRFTVFTAHGSFPVSANGTFRSCGGDANVGAWQQESRIDFRLMMAKKRHVSAREIPEVPFAAPAGTPTGVEVMPLTELRRRVPEHILARPQRPDFHHLLTLTEGDLRHGVDFDDYALRPGSWLWVRPGQVQQWGDVAEAEGTLILFRQDALDPATATAARVDDPYAPVLTTPVAADAEAVALAAEHLSREFQALGHLPLEVHTAALRHLLAVLLLRLAHLTVPVGGAAAEADETYLRLRDAVERHFTGTRRVEDYARMLGYSGRTLARATLANAGLSAKEFIDRRVVLEAKRLLAHGDETAAQISDHLGFVTPSQFSKYFAQRTGRSPIDFRKETRGRATSGPPSGRPGQAPFDAALRRTAETRR</sequence>
<dbReference type="SMART" id="SM00342">
    <property type="entry name" value="HTH_ARAC"/>
    <property type="match status" value="1"/>
</dbReference>
<evidence type="ECO:0000256" key="4">
    <source>
        <dbReference type="SAM" id="MobiDB-lite"/>
    </source>
</evidence>
<keyword evidence="7" id="KW-1185">Reference proteome</keyword>
<name>A0ABQ3RY41_9ACTN</name>
<dbReference type="Gene3D" id="1.10.10.60">
    <property type="entry name" value="Homeodomain-like"/>
    <property type="match status" value="1"/>
</dbReference>
<evidence type="ECO:0000313" key="6">
    <source>
        <dbReference type="EMBL" id="GHI60662.1"/>
    </source>
</evidence>
<dbReference type="InterPro" id="IPR018060">
    <property type="entry name" value="HTH_AraC"/>
</dbReference>
<keyword evidence="3" id="KW-0804">Transcription</keyword>
<protein>
    <recommendedName>
        <fullName evidence="5">HTH araC/xylS-type domain-containing protein</fullName>
    </recommendedName>
</protein>
<keyword evidence="1" id="KW-0805">Transcription regulation</keyword>
<feature type="compositionally biased region" description="Basic and acidic residues" evidence="4">
    <location>
        <begin position="357"/>
        <end position="366"/>
    </location>
</feature>
<dbReference type="PANTHER" id="PTHR43280:SF32">
    <property type="entry name" value="TRANSCRIPTIONAL REGULATORY PROTEIN"/>
    <property type="match status" value="1"/>
</dbReference>
<dbReference type="PANTHER" id="PTHR43280">
    <property type="entry name" value="ARAC-FAMILY TRANSCRIPTIONAL REGULATOR"/>
    <property type="match status" value="1"/>
</dbReference>
<evidence type="ECO:0000256" key="2">
    <source>
        <dbReference type="ARBA" id="ARBA00023125"/>
    </source>
</evidence>
<dbReference type="SUPFAM" id="SSF51215">
    <property type="entry name" value="Regulatory protein AraC"/>
    <property type="match status" value="1"/>
</dbReference>
<dbReference type="PROSITE" id="PS01124">
    <property type="entry name" value="HTH_ARAC_FAMILY_2"/>
    <property type="match status" value="1"/>
</dbReference>
<dbReference type="SUPFAM" id="SSF46689">
    <property type="entry name" value="Homeodomain-like"/>
    <property type="match status" value="1"/>
</dbReference>
<proteinExistence type="predicted"/>
<evidence type="ECO:0000313" key="7">
    <source>
        <dbReference type="Proteomes" id="UP000649259"/>
    </source>
</evidence>
<keyword evidence="2" id="KW-0238">DNA-binding</keyword>
<gene>
    <name evidence="6" type="ORF">Saso_23120</name>
</gene>
<reference evidence="7" key="1">
    <citation type="submission" date="2023-07" db="EMBL/GenBank/DDBJ databases">
        <title>Whole genome shotgun sequence of Streptomyces cacaoi subsp. asoensis NBRC 13813.</title>
        <authorList>
            <person name="Komaki H."/>
            <person name="Tamura T."/>
        </authorList>
    </citation>
    <scope>NUCLEOTIDE SEQUENCE [LARGE SCALE GENOMIC DNA]</scope>
    <source>
        <strain evidence="7">NBRC 13813</strain>
    </source>
</reference>
<evidence type="ECO:0000256" key="1">
    <source>
        <dbReference type="ARBA" id="ARBA00023015"/>
    </source>
</evidence>
<comment type="caution">
    <text evidence="6">The sequence shown here is derived from an EMBL/GenBank/DDBJ whole genome shotgun (WGS) entry which is preliminary data.</text>
</comment>
<dbReference type="InterPro" id="IPR037923">
    <property type="entry name" value="HTH-like"/>
</dbReference>
<dbReference type="InterPro" id="IPR009057">
    <property type="entry name" value="Homeodomain-like_sf"/>
</dbReference>